<evidence type="ECO:0000313" key="3">
    <source>
        <dbReference type="Proteomes" id="UP001153076"/>
    </source>
</evidence>
<dbReference type="InterPro" id="IPR036875">
    <property type="entry name" value="Znf_CCHC_sf"/>
</dbReference>
<dbReference type="GO" id="GO:0003676">
    <property type="term" value="F:nucleic acid binding"/>
    <property type="evidence" value="ECO:0007669"/>
    <property type="project" value="InterPro"/>
</dbReference>
<accession>A0A9Q1GSR1</accession>
<sequence>MAPSIPSSPAITNTTEVIQLYSNTHFPIELVSTNFAIWQCQVRSTLIGLNLLGYIDGTMVAPPMVIADIPNPCYSIWFRQDQSIVAALLGSCADVVQPLISNADTAYAAWTSLHSAFASASRGRVVSLKSKLGKNLRGDRPMADYLFDMRSIANELALIQNPVSEEDLVVHVLNQVGDDYDSIASAALLRPTAISFNELGDILTDHERKLKSSDEAKSTIIATANYTQSRSISKSHVPHRDSRRGRHNGSGDTRSDRPQSACHFCNIPGHDVKDCRKLAREDINNKENGISITTTNPYDII</sequence>
<gene>
    <name evidence="2" type="ORF">Cgig2_032243</name>
</gene>
<dbReference type="Pfam" id="PF14223">
    <property type="entry name" value="Retrotran_gag_2"/>
    <property type="match status" value="1"/>
</dbReference>
<dbReference type="PANTHER" id="PTHR47481">
    <property type="match status" value="1"/>
</dbReference>
<comment type="caution">
    <text evidence="2">The sequence shown here is derived from an EMBL/GenBank/DDBJ whole genome shotgun (WGS) entry which is preliminary data.</text>
</comment>
<reference evidence="2" key="1">
    <citation type="submission" date="2022-04" db="EMBL/GenBank/DDBJ databases">
        <title>Carnegiea gigantea Genome sequencing and assembly v2.</title>
        <authorList>
            <person name="Copetti D."/>
            <person name="Sanderson M.J."/>
            <person name="Burquez A."/>
            <person name="Wojciechowski M.F."/>
        </authorList>
    </citation>
    <scope>NUCLEOTIDE SEQUENCE</scope>
    <source>
        <strain evidence="2">SGP5-SGP5p</strain>
        <tissue evidence="2">Aerial part</tissue>
    </source>
</reference>
<dbReference type="PANTHER" id="PTHR47481:SF43">
    <property type="entry name" value="RETROTRANSPOSON COPIA-LIKE N-TERMINAL DOMAIN-CONTAINING PROTEIN"/>
    <property type="match status" value="1"/>
</dbReference>
<evidence type="ECO:0000256" key="1">
    <source>
        <dbReference type="SAM" id="MobiDB-lite"/>
    </source>
</evidence>
<name>A0A9Q1GSR1_9CARY</name>
<organism evidence="2 3">
    <name type="scientific">Carnegiea gigantea</name>
    <dbReference type="NCBI Taxonomy" id="171969"/>
    <lineage>
        <taxon>Eukaryota</taxon>
        <taxon>Viridiplantae</taxon>
        <taxon>Streptophyta</taxon>
        <taxon>Embryophyta</taxon>
        <taxon>Tracheophyta</taxon>
        <taxon>Spermatophyta</taxon>
        <taxon>Magnoliopsida</taxon>
        <taxon>eudicotyledons</taxon>
        <taxon>Gunneridae</taxon>
        <taxon>Pentapetalae</taxon>
        <taxon>Caryophyllales</taxon>
        <taxon>Cactineae</taxon>
        <taxon>Cactaceae</taxon>
        <taxon>Cactoideae</taxon>
        <taxon>Echinocereeae</taxon>
        <taxon>Carnegiea</taxon>
    </lineage>
</organism>
<dbReference type="OrthoDB" id="1912561at2759"/>
<dbReference type="GO" id="GO:0008270">
    <property type="term" value="F:zinc ion binding"/>
    <property type="evidence" value="ECO:0007669"/>
    <property type="project" value="InterPro"/>
</dbReference>
<protein>
    <submittedName>
        <fullName evidence="2">Uncharacterized protein</fullName>
    </submittedName>
</protein>
<proteinExistence type="predicted"/>
<evidence type="ECO:0000313" key="2">
    <source>
        <dbReference type="EMBL" id="KAJ8425443.1"/>
    </source>
</evidence>
<feature type="region of interest" description="Disordered" evidence="1">
    <location>
        <begin position="229"/>
        <end position="261"/>
    </location>
</feature>
<dbReference type="EMBL" id="JAKOGI010001474">
    <property type="protein sequence ID" value="KAJ8425443.1"/>
    <property type="molecule type" value="Genomic_DNA"/>
</dbReference>
<dbReference type="SUPFAM" id="SSF57756">
    <property type="entry name" value="Retrovirus zinc finger-like domains"/>
    <property type="match status" value="1"/>
</dbReference>
<keyword evidence="3" id="KW-1185">Reference proteome</keyword>
<dbReference type="Proteomes" id="UP001153076">
    <property type="component" value="Unassembled WGS sequence"/>
</dbReference>
<dbReference type="AlphaFoldDB" id="A0A9Q1GSR1"/>